<feature type="domain" description="Cytochrome c" evidence="23">
    <location>
        <begin position="108"/>
        <end position="197"/>
    </location>
</feature>
<dbReference type="PANTHER" id="PTHR33751">
    <property type="entry name" value="CBB3-TYPE CYTOCHROME C OXIDASE SUBUNIT FIXP"/>
    <property type="match status" value="1"/>
</dbReference>
<reference evidence="24 25" key="1">
    <citation type="submission" date="2020-05" db="EMBL/GenBank/DDBJ databases">
        <title>Complete closed genome sequence of Defluviicoccus vanus.</title>
        <authorList>
            <person name="Bessarab I."/>
            <person name="Arumugam K."/>
            <person name="Maszenan A.M."/>
            <person name="Seviour R.J."/>
            <person name="Williams R.B."/>
        </authorList>
    </citation>
    <scope>NUCLEOTIDE SEQUENCE [LARGE SCALE GENOMIC DNA]</scope>
    <source>
        <strain evidence="24 25">Ben 114</strain>
    </source>
</reference>
<keyword evidence="6 19" id="KW-0997">Cell inner membrane</keyword>
<evidence type="ECO:0000256" key="20">
    <source>
        <dbReference type="PIRSR" id="PIRSR000006-1"/>
    </source>
</evidence>
<feature type="binding site" description="axial binding residue" evidence="20">
    <location>
        <position position="218"/>
    </location>
    <ligand>
        <name>heme c</name>
        <dbReference type="ChEBI" id="CHEBI:61717"/>
        <label>2</label>
    </ligand>
    <ligandPart>
        <name>Fe</name>
        <dbReference type="ChEBI" id="CHEBI:18248"/>
    </ligandPart>
</feature>
<feature type="binding site" description="covalent" evidence="21">
    <location>
        <position position="124"/>
    </location>
    <ligand>
        <name>heme c</name>
        <dbReference type="ChEBI" id="CHEBI:61717"/>
        <label>1</label>
    </ligand>
</feature>
<dbReference type="SUPFAM" id="SSF46626">
    <property type="entry name" value="Cytochrome c"/>
    <property type="match status" value="2"/>
</dbReference>
<dbReference type="PIRSF" id="PIRSF000006">
    <property type="entry name" value="Cbb3-Cox_fixP"/>
    <property type="match status" value="1"/>
</dbReference>
<protein>
    <recommendedName>
        <fullName evidence="19">Cbb3-type cytochrome c oxidase subunit</fullName>
    </recommendedName>
</protein>
<evidence type="ECO:0000256" key="21">
    <source>
        <dbReference type="PIRSR" id="PIRSR000006-2"/>
    </source>
</evidence>
<dbReference type="GO" id="GO:0005886">
    <property type="term" value="C:plasma membrane"/>
    <property type="evidence" value="ECO:0007669"/>
    <property type="project" value="UniProtKB-SubCell"/>
</dbReference>
<feature type="binding site" description="axial binding residue" evidence="20">
    <location>
        <position position="259"/>
    </location>
    <ligand>
        <name>heme c</name>
        <dbReference type="ChEBI" id="CHEBI:61717"/>
        <label>1</label>
    </ligand>
    <ligandPart>
        <name>Fe</name>
        <dbReference type="ChEBI" id="CHEBI:18248"/>
    </ligandPart>
</feature>
<dbReference type="InterPro" id="IPR036909">
    <property type="entry name" value="Cyt_c-like_dom_sf"/>
</dbReference>
<dbReference type="Pfam" id="PF00034">
    <property type="entry name" value="Cytochrom_C"/>
    <property type="match status" value="1"/>
</dbReference>
<feature type="binding site" description="axial binding residue" evidence="20">
    <location>
        <position position="125"/>
    </location>
    <ligand>
        <name>heme c</name>
        <dbReference type="ChEBI" id="CHEBI:61717"/>
        <label>1</label>
    </ligand>
    <ligandPart>
        <name>Fe</name>
        <dbReference type="ChEBI" id="CHEBI:18248"/>
    </ligandPart>
</feature>
<dbReference type="PANTHER" id="PTHR33751:SF1">
    <property type="entry name" value="CBB3-TYPE CYTOCHROME C OXIDASE SUBUNIT FIXP"/>
    <property type="match status" value="1"/>
</dbReference>
<dbReference type="Pfam" id="PF14715">
    <property type="entry name" value="FixP_N"/>
    <property type="match status" value="1"/>
</dbReference>
<feature type="transmembrane region" description="Helical" evidence="22">
    <location>
        <begin position="32"/>
        <end position="50"/>
    </location>
</feature>
<keyword evidence="5 19" id="KW-1003">Cell membrane</keyword>
<dbReference type="RefSeq" id="WP_190261102.1">
    <property type="nucleotide sequence ID" value="NZ_CP053923.1"/>
</dbReference>
<dbReference type="Gene3D" id="6.10.280.130">
    <property type="match status" value="1"/>
</dbReference>
<dbReference type="GO" id="GO:0016491">
    <property type="term" value="F:oxidoreductase activity"/>
    <property type="evidence" value="ECO:0007669"/>
    <property type="project" value="UniProtKB-KW"/>
</dbReference>
<evidence type="ECO:0000313" key="25">
    <source>
        <dbReference type="Proteomes" id="UP000516369"/>
    </source>
</evidence>
<keyword evidence="13 19" id="KW-0249">Electron transport</keyword>
<dbReference type="InterPro" id="IPR008168">
    <property type="entry name" value="Cyt_C_IC"/>
</dbReference>
<comment type="function">
    <text evidence="19">C-type cytochrome. Part of the cbb3-type cytochrome c oxidase complex.</text>
</comment>
<evidence type="ECO:0000256" key="10">
    <source>
        <dbReference type="ARBA" id="ARBA00022723"/>
    </source>
</evidence>
<organism evidence="24 25">
    <name type="scientific">Defluviicoccus vanus</name>
    <dbReference type="NCBI Taxonomy" id="111831"/>
    <lineage>
        <taxon>Bacteria</taxon>
        <taxon>Pseudomonadati</taxon>
        <taxon>Pseudomonadota</taxon>
        <taxon>Alphaproteobacteria</taxon>
        <taxon>Rhodospirillales</taxon>
        <taxon>Rhodospirillaceae</taxon>
        <taxon>Defluviicoccus</taxon>
    </lineage>
</organism>
<evidence type="ECO:0000256" key="11">
    <source>
        <dbReference type="ARBA" id="ARBA00022737"/>
    </source>
</evidence>
<keyword evidence="7 19" id="KW-0349">Heme</keyword>
<feature type="domain" description="Cytochrome c" evidence="23">
    <location>
        <begin position="201"/>
        <end position="282"/>
    </location>
</feature>
<evidence type="ECO:0000256" key="5">
    <source>
        <dbReference type="ARBA" id="ARBA00022475"/>
    </source>
</evidence>
<keyword evidence="4 19" id="KW-0813">Transport</keyword>
<evidence type="ECO:0000259" key="23">
    <source>
        <dbReference type="PROSITE" id="PS51007"/>
    </source>
</evidence>
<keyword evidence="10 19" id="KW-0479">Metal-binding</keyword>
<comment type="similarity">
    <text evidence="3 19">Belongs to the CcoP / FixP family.</text>
</comment>
<keyword evidence="8 19" id="KW-0679">Respiratory chain</keyword>
<proteinExistence type="inferred from homology"/>
<dbReference type="EMBL" id="CP053923">
    <property type="protein sequence ID" value="QNT70628.1"/>
    <property type="molecule type" value="Genomic_DNA"/>
</dbReference>
<dbReference type="InterPro" id="IPR009056">
    <property type="entry name" value="Cyt_c-like_dom"/>
</dbReference>
<keyword evidence="11" id="KW-0677">Repeat</keyword>
<evidence type="ECO:0000256" key="19">
    <source>
        <dbReference type="PIRNR" id="PIRNR000006"/>
    </source>
</evidence>
<evidence type="ECO:0000256" key="14">
    <source>
        <dbReference type="ARBA" id="ARBA00022989"/>
    </source>
</evidence>
<dbReference type="PROSITE" id="PS51007">
    <property type="entry name" value="CYTC"/>
    <property type="match status" value="2"/>
</dbReference>
<keyword evidence="9 22" id="KW-0812">Transmembrane</keyword>
<dbReference type="AlphaFoldDB" id="A0A7H1N4J2"/>
<evidence type="ECO:0000256" key="13">
    <source>
        <dbReference type="ARBA" id="ARBA00022982"/>
    </source>
</evidence>
<dbReference type="Proteomes" id="UP000516369">
    <property type="component" value="Chromosome"/>
</dbReference>
<keyword evidence="12 19" id="KW-0375">Hydrogen ion transport</keyword>
<feature type="binding site" description="axial binding residue" evidence="20">
    <location>
        <position position="174"/>
    </location>
    <ligand>
        <name>heme c</name>
        <dbReference type="ChEBI" id="CHEBI:61717"/>
        <label>2</label>
    </ligand>
    <ligandPart>
        <name>Fe</name>
        <dbReference type="ChEBI" id="CHEBI:18248"/>
    </ligandPart>
</feature>
<dbReference type="Pfam" id="PF13442">
    <property type="entry name" value="Cytochrome_CBB3"/>
    <property type="match status" value="1"/>
</dbReference>
<dbReference type="GO" id="GO:0005506">
    <property type="term" value="F:iron ion binding"/>
    <property type="evidence" value="ECO:0007669"/>
    <property type="project" value="InterPro"/>
</dbReference>
<evidence type="ECO:0000256" key="1">
    <source>
        <dbReference type="ARBA" id="ARBA00004533"/>
    </source>
</evidence>
<evidence type="ECO:0000256" key="2">
    <source>
        <dbReference type="ARBA" id="ARBA00004673"/>
    </source>
</evidence>
<keyword evidence="18 19" id="KW-0472">Membrane</keyword>
<dbReference type="InterPro" id="IPR032858">
    <property type="entry name" value="CcoP_N"/>
</dbReference>
<dbReference type="InterPro" id="IPR038414">
    <property type="entry name" value="CcoP_N_sf"/>
</dbReference>
<keyword evidence="14 22" id="KW-1133">Transmembrane helix</keyword>
<evidence type="ECO:0000256" key="16">
    <source>
        <dbReference type="ARBA" id="ARBA00023004"/>
    </source>
</evidence>
<evidence type="ECO:0000313" key="24">
    <source>
        <dbReference type="EMBL" id="QNT70628.1"/>
    </source>
</evidence>
<accession>A0A7H1N4J2</accession>
<dbReference type="UniPathway" id="UPA00705"/>
<dbReference type="GO" id="GO:1902600">
    <property type="term" value="P:proton transmembrane transport"/>
    <property type="evidence" value="ECO:0007669"/>
    <property type="project" value="UniProtKB-KW"/>
</dbReference>
<evidence type="ECO:0000256" key="4">
    <source>
        <dbReference type="ARBA" id="ARBA00022448"/>
    </source>
</evidence>
<feature type="binding site" description="covalent" evidence="21">
    <location>
        <position position="121"/>
    </location>
    <ligand>
        <name>heme c</name>
        <dbReference type="ChEBI" id="CHEBI:61717"/>
        <label>1</label>
    </ligand>
</feature>
<name>A0A7H1N4J2_9PROT</name>
<dbReference type="InterPro" id="IPR004678">
    <property type="entry name" value="Cyt_c_oxidase_cbb3_su3"/>
</dbReference>
<gene>
    <name evidence="24" type="primary">ccoP</name>
    <name evidence="24" type="ORF">HQ394_16460</name>
</gene>
<evidence type="ECO:0000256" key="17">
    <source>
        <dbReference type="ARBA" id="ARBA00023065"/>
    </source>
</evidence>
<evidence type="ECO:0000256" key="6">
    <source>
        <dbReference type="ARBA" id="ARBA00022519"/>
    </source>
</evidence>
<evidence type="ECO:0000256" key="8">
    <source>
        <dbReference type="ARBA" id="ARBA00022660"/>
    </source>
</evidence>
<evidence type="ECO:0000256" key="15">
    <source>
        <dbReference type="ARBA" id="ARBA00023002"/>
    </source>
</evidence>
<dbReference type="GO" id="GO:0009055">
    <property type="term" value="F:electron transfer activity"/>
    <property type="evidence" value="ECO:0007669"/>
    <property type="project" value="InterPro"/>
</dbReference>
<comment type="cofactor">
    <cofactor evidence="19 21">
        <name>heme c</name>
        <dbReference type="ChEBI" id="CHEBI:61717"/>
    </cofactor>
    <text evidence="19 21">Binds 2 heme C groups per subunit.</text>
</comment>
<evidence type="ECO:0000256" key="9">
    <source>
        <dbReference type="ARBA" id="ARBA00022692"/>
    </source>
</evidence>
<evidence type="ECO:0000256" key="22">
    <source>
        <dbReference type="SAM" id="Phobius"/>
    </source>
</evidence>
<keyword evidence="16 19" id="KW-0408">Iron</keyword>
<evidence type="ECO:0000256" key="7">
    <source>
        <dbReference type="ARBA" id="ARBA00022617"/>
    </source>
</evidence>
<keyword evidence="15 19" id="KW-0560">Oxidoreductase</keyword>
<comment type="pathway">
    <text evidence="2 19">Energy metabolism; oxidative phosphorylation.</text>
</comment>
<sequence>MATKEVDTLSGTETTGHEWDGIKELNTPLPSWWLWVFYICIAWAIGYSIFYPSWPWLSGYAKGVLGYSTRKEFNQQMAALEQERSVWSDKITATPVAQILDDPDLTTIATAGGRVIFANNCAPCHGTAGVGRPGGFPTLVDDDWIWGGSINAIYTTIQHGIRNTTDAEARISQMPVFGEILKRDEISALADHVLSLSGHGADNATGAKLFADNCAVCHGEFGKGNQDLGAPNLTDQIWLYGDSKAAIVAQITNPRQGVMPAWHGRLSDTEIKQAAIYVHSLGGGE</sequence>
<comment type="subunit">
    <text evidence="19">Component of the cbb3-type cytochrome c oxidase.</text>
</comment>
<dbReference type="InterPro" id="IPR050597">
    <property type="entry name" value="Cytochrome_c_Oxidase_Subunit"/>
</dbReference>
<dbReference type="PRINTS" id="PR00605">
    <property type="entry name" value="CYTCHROMECIC"/>
</dbReference>
<dbReference type="GO" id="GO:0020037">
    <property type="term" value="F:heme binding"/>
    <property type="evidence" value="ECO:0007669"/>
    <property type="project" value="InterPro"/>
</dbReference>
<keyword evidence="17 19" id="KW-0406">Ion transport</keyword>
<dbReference type="NCBIfam" id="TIGR00782">
    <property type="entry name" value="ccoP"/>
    <property type="match status" value="1"/>
</dbReference>
<evidence type="ECO:0000256" key="18">
    <source>
        <dbReference type="ARBA" id="ARBA00023136"/>
    </source>
</evidence>
<evidence type="ECO:0000256" key="3">
    <source>
        <dbReference type="ARBA" id="ARBA00006113"/>
    </source>
</evidence>
<evidence type="ECO:0000256" key="12">
    <source>
        <dbReference type="ARBA" id="ARBA00022781"/>
    </source>
</evidence>
<feature type="binding site" description="covalent" evidence="21">
    <location>
        <position position="214"/>
    </location>
    <ligand>
        <name>heme c</name>
        <dbReference type="ChEBI" id="CHEBI:61717"/>
        <label>2</label>
    </ligand>
</feature>
<comment type="subcellular location">
    <subcellularLocation>
        <location evidence="1 19">Cell inner membrane</location>
    </subcellularLocation>
</comment>
<keyword evidence="25" id="KW-1185">Reference proteome</keyword>
<dbReference type="KEGG" id="dvn:HQ394_16460"/>
<dbReference type="Gene3D" id="1.10.760.10">
    <property type="entry name" value="Cytochrome c-like domain"/>
    <property type="match status" value="2"/>
</dbReference>
<dbReference type="GO" id="GO:0006119">
    <property type="term" value="P:oxidative phosphorylation"/>
    <property type="evidence" value="ECO:0007669"/>
    <property type="project" value="UniProtKB-UniPathway"/>
</dbReference>
<feature type="binding site" description="covalent" evidence="21">
    <location>
        <position position="217"/>
    </location>
    <ligand>
        <name>heme c</name>
        <dbReference type="ChEBI" id="CHEBI:61717"/>
        <label>2</label>
    </ligand>
</feature>